<keyword evidence="5 7" id="KW-1133">Transmembrane helix</keyword>
<accession>A0A6I6CYA6</accession>
<dbReference type="KEGG" id="ghl:GM160_11145"/>
<proteinExistence type="predicted"/>
<evidence type="ECO:0000256" key="3">
    <source>
        <dbReference type="ARBA" id="ARBA00022475"/>
    </source>
</evidence>
<dbReference type="EMBL" id="CP046415">
    <property type="protein sequence ID" value="QGT79386.1"/>
    <property type="molecule type" value="Genomic_DNA"/>
</dbReference>
<evidence type="ECO:0000313" key="9">
    <source>
        <dbReference type="Proteomes" id="UP000427716"/>
    </source>
</evidence>
<dbReference type="InterPro" id="IPR002751">
    <property type="entry name" value="CbiM/NikMN"/>
</dbReference>
<evidence type="ECO:0000313" key="8">
    <source>
        <dbReference type="EMBL" id="QGT79386.1"/>
    </source>
</evidence>
<keyword evidence="6 7" id="KW-0472">Membrane</keyword>
<keyword evidence="4 7" id="KW-0812">Transmembrane</keyword>
<feature type="transmembrane region" description="Helical" evidence="7">
    <location>
        <begin position="43"/>
        <end position="64"/>
    </location>
</feature>
<evidence type="ECO:0000256" key="2">
    <source>
        <dbReference type="ARBA" id="ARBA00022448"/>
    </source>
</evidence>
<evidence type="ECO:0000256" key="6">
    <source>
        <dbReference type="ARBA" id="ARBA00023136"/>
    </source>
</evidence>
<feature type="transmembrane region" description="Helical" evidence="7">
    <location>
        <begin position="138"/>
        <end position="171"/>
    </location>
</feature>
<dbReference type="Proteomes" id="UP000427716">
    <property type="component" value="Chromosome"/>
</dbReference>
<keyword evidence="9" id="KW-1185">Reference proteome</keyword>
<dbReference type="Pfam" id="PF01891">
    <property type="entry name" value="CbiM"/>
    <property type="match status" value="1"/>
</dbReference>
<dbReference type="AlphaFoldDB" id="A0A6I6CYA6"/>
<reference evidence="8 9" key="1">
    <citation type="submission" date="2019-11" db="EMBL/GenBank/DDBJ databases">
        <authorList>
            <person name="Zhang J."/>
            <person name="Sun C."/>
        </authorList>
    </citation>
    <scope>NUCLEOTIDE SEQUENCE [LARGE SCALE GENOMIC DNA]</scope>
    <source>
        <strain evidence="9">sp2</strain>
    </source>
</reference>
<comment type="subcellular location">
    <subcellularLocation>
        <location evidence="1">Cell membrane</location>
        <topology evidence="1">Multi-pass membrane protein</topology>
    </subcellularLocation>
</comment>
<keyword evidence="2" id="KW-0813">Transport</keyword>
<evidence type="ECO:0000256" key="4">
    <source>
        <dbReference type="ARBA" id="ARBA00022692"/>
    </source>
</evidence>
<keyword evidence="3" id="KW-1003">Cell membrane</keyword>
<dbReference type="GO" id="GO:0000041">
    <property type="term" value="P:transition metal ion transport"/>
    <property type="evidence" value="ECO:0007669"/>
    <property type="project" value="InterPro"/>
</dbReference>
<dbReference type="GO" id="GO:0005886">
    <property type="term" value="C:plasma membrane"/>
    <property type="evidence" value="ECO:0007669"/>
    <property type="project" value="UniProtKB-SubCell"/>
</dbReference>
<organism evidence="8 9">
    <name type="scientific">Guyparkeria halophila</name>
    <dbReference type="NCBI Taxonomy" id="47960"/>
    <lineage>
        <taxon>Bacteria</taxon>
        <taxon>Pseudomonadati</taxon>
        <taxon>Pseudomonadota</taxon>
        <taxon>Gammaproteobacteria</taxon>
        <taxon>Chromatiales</taxon>
        <taxon>Thioalkalibacteraceae</taxon>
        <taxon>Guyparkeria</taxon>
    </lineage>
</organism>
<dbReference type="Gene3D" id="1.10.1760.20">
    <property type="match status" value="1"/>
</dbReference>
<evidence type="ECO:0000256" key="5">
    <source>
        <dbReference type="ARBA" id="ARBA00022989"/>
    </source>
</evidence>
<feature type="transmembrane region" description="Helical" evidence="7">
    <location>
        <begin position="71"/>
        <end position="101"/>
    </location>
</feature>
<gene>
    <name evidence="8" type="ORF">GM160_11145</name>
</gene>
<evidence type="ECO:0000256" key="7">
    <source>
        <dbReference type="SAM" id="Phobius"/>
    </source>
</evidence>
<evidence type="ECO:0000256" key="1">
    <source>
        <dbReference type="ARBA" id="ARBA00004651"/>
    </source>
</evidence>
<dbReference type="RefSeq" id="WP_156575141.1">
    <property type="nucleotide sequence ID" value="NZ_CP046415.1"/>
</dbReference>
<feature type="transmembrane region" description="Helical" evidence="7">
    <location>
        <begin position="183"/>
        <end position="205"/>
    </location>
</feature>
<feature type="transmembrane region" description="Helical" evidence="7">
    <location>
        <begin position="107"/>
        <end position="126"/>
    </location>
</feature>
<name>A0A6I6CYA6_9GAMM</name>
<evidence type="ECO:0008006" key="10">
    <source>
        <dbReference type="Google" id="ProtNLM"/>
    </source>
</evidence>
<protein>
    <recommendedName>
        <fullName evidence="10">ECF transporter S component</fullName>
    </recommendedName>
</protein>
<sequence>MQLPNHLVSLPVGAVGWLLALAGLAWAARAAPWPALRADPTRIHLVLLSAVFLTGMWSLSATLMPGLTLHFLGAATVTLVIGLELTLIAGLVAAVVSALLFGHGLAIAGWTFLLSAALPAAITYAITRASQRFLPPNFFIYLFIGVFLSAVLGVIAHGGATALLVMALGLYDADIVWNNYLSILPLLAFPEGVINGMLMTALALVSPQLVISFDDHRYIDGQ</sequence>